<feature type="non-terminal residue" evidence="1">
    <location>
        <position position="1"/>
    </location>
</feature>
<comment type="caution">
    <text evidence="1">The sequence shown here is derived from an EMBL/GenBank/DDBJ whole genome shotgun (WGS) entry which is preliminary data.</text>
</comment>
<reference evidence="1" key="2">
    <citation type="submission" date="2023-05" db="EMBL/GenBank/DDBJ databases">
        <authorList>
            <person name="Fouks B."/>
        </authorList>
    </citation>
    <scope>NUCLEOTIDE SEQUENCE</scope>
    <source>
        <strain evidence="1">Stay&amp;Tobe</strain>
        <tissue evidence="1">Testes</tissue>
    </source>
</reference>
<name>A0AAD8ACM5_DIPPU</name>
<dbReference type="Proteomes" id="UP001233999">
    <property type="component" value="Unassembled WGS sequence"/>
</dbReference>
<accession>A0AAD8ACM5</accession>
<organism evidence="1 2">
    <name type="scientific">Diploptera punctata</name>
    <name type="common">Pacific beetle cockroach</name>
    <dbReference type="NCBI Taxonomy" id="6984"/>
    <lineage>
        <taxon>Eukaryota</taxon>
        <taxon>Metazoa</taxon>
        <taxon>Ecdysozoa</taxon>
        <taxon>Arthropoda</taxon>
        <taxon>Hexapoda</taxon>
        <taxon>Insecta</taxon>
        <taxon>Pterygota</taxon>
        <taxon>Neoptera</taxon>
        <taxon>Polyneoptera</taxon>
        <taxon>Dictyoptera</taxon>
        <taxon>Blattodea</taxon>
        <taxon>Blaberoidea</taxon>
        <taxon>Blaberidae</taxon>
        <taxon>Diplopterinae</taxon>
        <taxon>Diploptera</taxon>
    </lineage>
</organism>
<reference evidence="1" key="1">
    <citation type="journal article" date="2023" name="IScience">
        <title>Live-bearing cockroach genome reveals convergent evolutionary mechanisms linked to viviparity in insects and beyond.</title>
        <authorList>
            <person name="Fouks B."/>
            <person name="Harrison M.C."/>
            <person name="Mikhailova A.A."/>
            <person name="Marchal E."/>
            <person name="English S."/>
            <person name="Carruthers M."/>
            <person name="Jennings E.C."/>
            <person name="Chiamaka E.L."/>
            <person name="Frigard R.A."/>
            <person name="Pippel M."/>
            <person name="Attardo G.M."/>
            <person name="Benoit J.B."/>
            <person name="Bornberg-Bauer E."/>
            <person name="Tobe S.S."/>
        </authorList>
    </citation>
    <scope>NUCLEOTIDE SEQUENCE</scope>
    <source>
        <strain evidence="1">Stay&amp;Tobe</strain>
    </source>
</reference>
<dbReference type="AlphaFoldDB" id="A0AAD8ACM5"/>
<proteinExistence type="predicted"/>
<gene>
    <name evidence="1" type="ORF">L9F63_012374</name>
</gene>
<dbReference type="EMBL" id="JASPKZ010001978">
    <property type="protein sequence ID" value="KAJ9596615.1"/>
    <property type="molecule type" value="Genomic_DNA"/>
</dbReference>
<protein>
    <submittedName>
        <fullName evidence="1">Uncharacterized protein</fullName>
    </submittedName>
</protein>
<keyword evidence="2" id="KW-1185">Reference proteome</keyword>
<evidence type="ECO:0000313" key="1">
    <source>
        <dbReference type="EMBL" id="KAJ9596615.1"/>
    </source>
</evidence>
<sequence length="72" mass="8309">YCHEKGSWDQLFYHNLQVTKINEHYSPLPGSKKTRGQRNAFLRLRPANNTVYDDVCISSRSDILNKAASHFA</sequence>
<feature type="non-terminal residue" evidence="1">
    <location>
        <position position="72"/>
    </location>
</feature>
<evidence type="ECO:0000313" key="2">
    <source>
        <dbReference type="Proteomes" id="UP001233999"/>
    </source>
</evidence>